<keyword evidence="10" id="KW-0862">Zinc</keyword>
<evidence type="ECO:0000256" key="7">
    <source>
        <dbReference type="ARBA" id="ARBA00022723"/>
    </source>
</evidence>
<dbReference type="EC" id="2.3.2.27" evidence="4"/>
<organism evidence="17 18">
    <name type="scientific">Papaver somniferum</name>
    <name type="common">Opium poppy</name>
    <dbReference type="NCBI Taxonomy" id="3469"/>
    <lineage>
        <taxon>Eukaryota</taxon>
        <taxon>Viridiplantae</taxon>
        <taxon>Streptophyta</taxon>
        <taxon>Embryophyta</taxon>
        <taxon>Tracheophyta</taxon>
        <taxon>Spermatophyta</taxon>
        <taxon>Magnoliopsida</taxon>
        <taxon>Ranunculales</taxon>
        <taxon>Papaveraceae</taxon>
        <taxon>Papaveroideae</taxon>
        <taxon>Papaver</taxon>
    </lineage>
</organism>
<feature type="compositionally biased region" description="Polar residues" evidence="14">
    <location>
        <begin position="185"/>
        <end position="212"/>
    </location>
</feature>
<dbReference type="InterPro" id="IPR001841">
    <property type="entry name" value="Znf_RING"/>
</dbReference>
<dbReference type="Pfam" id="PF13639">
    <property type="entry name" value="zf-RING_2"/>
    <property type="match status" value="1"/>
</dbReference>
<keyword evidence="18" id="KW-1185">Reference proteome</keyword>
<dbReference type="InterPro" id="IPR044600">
    <property type="entry name" value="ATL1/ATL16-like"/>
</dbReference>
<evidence type="ECO:0000256" key="13">
    <source>
        <dbReference type="PROSITE-ProRule" id="PRU00175"/>
    </source>
</evidence>
<dbReference type="GO" id="GO:0016567">
    <property type="term" value="P:protein ubiquitination"/>
    <property type="evidence" value="ECO:0007669"/>
    <property type="project" value="InterPro"/>
</dbReference>
<evidence type="ECO:0000256" key="3">
    <source>
        <dbReference type="ARBA" id="ARBA00004906"/>
    </source>
</evidence>
<feature type="domain" description="RING-type" evidence="16">
    <location>
        <begin position="111"/>
        <end position="153"/>
    </location>
</feature>
<dbReference type="PROSITE" id="PS50089">
    <property type="entry name" value="ZF_RING_2"/>
    <property type="match status" value="1"/>
</dbReference>
<evidence type="ECO:0000256" key="12">
    <source>
        <dbReference type="ARBA" id="ARBA00023136"/>
    </source>
</evidence>
<evidence type="ECO:0000256" key="5">
    <source>
        <dbReference type="ARBA" id="ARBA00022679"/>
    </source>
</evidence>
<dbReference type="FunFam" id="3.30.40.10:FF:000187">
    <property type="entry name" value="E3 ubiquitin-protein ligase ATL6"/>
    <property type="match status" value="1"/>
</dbReference>
<keyword evidence="7" id="KW-0479">Metal-binding</keyword>
<feature type="compositionally biased region" description="Low complexity" evidence="14">
    <location>
        <begin position="213"/>
        <end position="222"/>
    </location>
</feature>
<evidence type="ECO:0000256" key="9">
    <source>
        <dbReference type="ARBA" id="ARBA00022786"/>
    </source>
</evidence>
<keyword evidence="9" id="KW-0833">Ubl conjugation pathway</keyword>
<comment type="subcellular location">
    <subcellularLocation>
        <location evidence="2">Membrane</location>
        <topology evidence="2">Single-pass membrane protein</topology>
    </subcellularLocation>
</comment>
<comment type="pathway">
    <text evidence="3">Protein modification; protein ubiquitination.</text>
</comment>
<evidence type="ECO:0000256" key="4">
    <source>
        <dbReference type="ARBA" id="ARBA00012483"/>
    </source>
</evidence>
<sequence length="249" mass="28026">MSDDDDRRYGPFGRDHHAKFNVNGRIMITAIICLFVVIVLVLMLHIYARCAFRRHARRRAALRQFAIGGGTEQIRLNEHEPKRGLNPSVISSLPSFVYKQVDYHIDHTIECSVCISSLEDEEIARILPNCNHTFHAECIDMWLVTHSTCPICRMEAEPLVQQVQQEHTGSVPVLPVTTPTAPPENLTNPTSMPCSEGASDNITEQSAKITTGSTSRLSSFRRMLSRERSSRRMQPNSGQSDVVGDIERQ</sequence>
<dbReference type="CDD" id="cd16461">
    <property type="entry name" value="RING-H2_EL5-like"/>
    <property type="match status" value="1"/>
</dbReference>
<dbReference type="GO" id="GO:0008270">
    <property type="term" value="F:zinc ion binding"/>
    <property type="evidence" value="ECO:0007669"/>
    <property type="project" value="UniProtKB-KW"/>
</dbReference>
<dbReference type="GO" id="GO:0061630">
    <property type="term" value="F:ubiquitin protein ligase activity"/>
    <property type="evidence" value="ECO:0007669"/>
    <property type="project" value="UniProtKB-EC"/>
</dbReference>
<evidence type="ECO:0000256" key="6">
    <source>
        <dbReference type="ARBA" id="ARBA00022692"/>
    </source>
</evidence>
<dbReference type="AlphaFoldDB" id="A0A4Y7IGR8"/>
<evidence type="ECO:0000256" key="1">
    <source>
        <dbReference type="ARBA" id="ARBA00000900"/>
    </source>
</evidence>
<keyword evidence="8 13" id="KW-0863">Zinc-finger</keyword>
<keyword evidence="5" id="KW-0808">Transferase</keyword>
<dbReference type="OrthoDB" id="8062037at2759"/>
<evidence type="ECO:0000256" key="8">
    <source>
        <dbReference type="ARBA" id="ARBA00022771"/>
    </source>
</evidence>
<dbReference type="GO" id="GO:0016020">
    <property type="term" value="C:membrane"/>
    <property type="evidence" value="ECO:0007669"/>
    <property type="project" value="UniProtKB-SubCell"/>
</dbReference>
<reference evidence="17 18" key="1">
    <citation type="journal article" date="2018" name="Science">
        <title>The opium poppy genome and morphinan production.</title>
        <authorList>
            <person name="Guo L."/>
            <person name="Winzer T."/>
            <person name="Yang X."/>
            <person name="Li Y."/>
            <person name="Ning Z."/>
            <person name="He Z."/>
            <person name="Teodor R."/>
            <person name="Lu Y."/>
            <person name="Bowser T.A."/>
            <person name="Graham I.A."/>
            <person name="Ye K."/>
        </authorList>
    </citation>
    <scope>NUCLEOTIDE SEQUENCE [LARGE SCALE GENOMIC DNA]</scope>
    <source>
        <strain evidence="18">cv. HN1</strain>
        <tissue evidence="17">Leaves</tissue>
    </source>
</reference>
<gene>
    <name evidence="17" type="ORF">C5167_039591</name>
</gene>
<protein>
    <recommendedName>
        <fullName evidence="4">RING-type E3 ubiquitin transferase</fullName>
        <ecNumber evidence="4">2.3.2.27</ecNumber>
    </recommendedName>
</protein>
<dbReference type="InterPro" id="IPR013083">
    <property type="entry name" value="Znf_RING/FYVE/PHD"/>
</dbReference>
<dbReference type="OMA" id="DDRDHYW"/>
<dbReference type="SUPFAM" id="SSF57850">
    <property type="entry name" value="RING/U-box"/>
    <property type="match status" value="1"/>
</dbReference>
<accession>A0A4Y7IGR8</accession>
<dbReference type="Gene3D" id="3.30.40.10">
    <property type="entry name" value="Zinc/RING finger domain, C3HC4 (zinc finger)"/>
    <property type="match status" value="1"/>
</dbReference>
<evidence type="ECO:0000256" key="11">
    <source>
        <dbReference type="ARBA" id="ARBA00022989"/>
    </source>
</evidence>
<evidence type="ECO:0000256" key="10">
    <source>
        <dbReference type="ARBA" id="ARBA00022833"/>
    </source>
</evidence>
<evidence type="ECO:0000313" key="17">
    <source>
        <dbReference type="EMBL" id="RZC46635.1"/>
    </source>
</evidence>
<proteinExistence type="predicted"/>
<dbReference type="Gramene" id="RZC46635">
    <property type="protein sequence ID" value="RZC46635"/>
    <property type="gene ID" value="C5167_039591"/>
</dbReference>
<evidence type="ECO:0000313" key="18">
    <source>
        <dbReference type="Proteomes" id="UP000316621"/>
    </source>
</evidence>
<dbReference type="PANTHER" id="PTHR46913">
    <property type="entry name" value="RING-H2 FINGER PROTEIN ATL16"/>
    <property type="match status" value="1"/>
</dbReference>
<feature type="region of interest" description="Disordered" evidence="14">
    <location>
        <begin position="172"/>
        <end position="249"/>
    </location>
</feature>
<dbReference type="Proteomes" id="UP000316621">
    <property type="component" value="Chromosome 1"/>
</dbReference>
<feature type="transmembrane region" description="Helical" evidence="15">
    <location>
        <begin position="26"/>
        <end position="48"/>
    </location>
</feature>
<keyword evidence="6 15" id="KW-0812">Transmembrane</keyword>
<comment type="catalytic activity">
    <reaction evidence="1">
        <text>S-ubiquitinyl-[E2 ubiquitin-conjugating enzyme]-L-cysteine + [acceptor protein]-L-lysine = [E2 ubiquitin-conjugating enzyme]-L-cysteine + N(6)-ubiquitinyl-[acceptor protein]-L-lysine.</text>
        <dbReference type="EC" id="2.3.2.27"/>
    </reaction>
</comment>
<name>A0A4Y7IGR8_PAPSO</name>
<evidence type="ECO:0000256" key="15">
    <source>
        <dbReference type="SAM" id="Phobius"/>
    </source>
</evidence>
<keyword evidence="11 15" id="KW-1133">Transmembrane helix</keyword>
<evidence type="ECO:0000256" key="2">
    <source>
        <dbReference type="ARBA" id="ARBA00004167"/>
    </source>
</evidence>
<dbReference type="PANTHER" id="PTHR46913:SF1">
    <property type="entry name" value="RING-H2 FINGER PROTEIN ATL16"/>
    <property type="match status" value="1"/>
</dbReference>
<dbReference type="EMBL" id="CM010715">
    <property type="protein sequence ID" value="RZC46635.1"/>
    <property type="molecule type" value="Genomic_DNA"/>
</dbReference>
<keyword evidence="12 15" id="KW-0472">Membrane</keyword>
<dbReference type="SMART" id="SM00184">
    <property type="entry name" value="RING"/>
    <property type="match status" value="1"/>
</dbReference>
<evidence type="ECO:0000256" key="14">
    <source>
        <dbReference type="SAM" id="MobiDB-lite"/>
    </source>
</evidence>
<evidence type="ECO:0000259" key="16">
    <source>
        <dbReference type="PROSITE" id="PS50089"/>
    </source>
</evidence>